<protein>
    <submittedName>
        <fullName evidence="4">TRAP transporter solute receptor</fullName>
    </submittedName>
</protein>
<dbReference type="InterPro" id="IPR026289">
    <property type="entry name" value="SBP_TakP-like"/>
</dbReference>
<dbReference type="Pfam" id="PF03480">
    <property type="entry name" value="DctP"/>
    <property type="match status" value="1"/>
</dbReference>
<gene>
    <name evidence="4" type="ORF">C882_3989</name>
</gene>
<feature type="binding site" evidence="3">
    <location>
        <position position="227"/>
    </location>
    <ligand>
        <name>Na(+)</name>
        <dbReference type="ChEBI" id="CHEBI:29101"/>
    </ligand>
</feature>
<evidence type="ECO:0000313" key="4">
    <source>
        <dbReference type="EMBL" id="EKV31616.1"/>
    </source>
</evidence>
<dbReference type="InterPro" id="IPR006311">
    <property type="entry name" value="TAT_signal"/>
</dbReference>
<feature type="binding site" evidence="3">
    <location>
        <position position="226"/>
    </location>
    <ligand>
        <name>substrate</name>
    </ligand>
</feature>
<dbReference type="NCBIfam" id="TIGR01409">
    <property type="entry name" value="TAT_signal_seq"/>
    <property type="match status" value="1"/>
</dbReference>
<dbReference type="SUPFAM" id="SSF53850">
    <property type="entry name" value="Periplasmic binding protein-like II"/>
    <property type="match status" value="1"/>
</dbReference>
<dbReference type="PATRIC" id="fig|1238182.3.peg.1651"/>
<dbReference type="Gene3D" id="3.40.190.10">
    <property type="entry name" value="Periplasmic binding protein-like II"/>
    <property type="match status" value="1"/>
</dbReference>
<dbReference type="GO" id="GO:0046872">
    <property type="term" value="F:metal ion binding"/>
    <property type="evidence" value="ECO:0007669"/>
    <property type="project" value="UniProtKB-KW"/>
</dbReference>
<organism evidence="4 5">
    <name type="scientific">Caenispirillum salinarum AK4</name>
    <dbReference type="NCBI Taxonomy" id="1238182"/>
    <lineage>
        <taxon>Bacteria</taxon>
        <taxon>Pseudomonadati</taxon>
        <taxon>Pseudomonadota</taxon>
        <taxon>Alphaproteobacteria</taxon>
        <taxon>Rhodospirillales</taxon>
        <taxon>Novispirillaceae</taxon>
        <taxon>Caenispirillum</taxon>
    </lineage>
</organism>
<evidence type="ECO:0000256" key="3">
    <source>
        <dbReference type="PIRSR" id="PIRSR039026-2"/>
    </source>
</evidence>
<keyword evidence="1" id="KW-0732">Signal</keyword>
<dbReference type="InterPro" id="IPR038404">
    <property type="entry name" value="TRAP_DctP_sf"/>
</dbReference>
<evidence type="ECO:0000256" key="2">
    <source>
        <dbReference type="PIRSR" id="PIRSR039026-1"/>
    </source>
</evidence>
<dbReference type="EMBL" id="ANHY01000006">
    <property type="protein sequence ID" value="EKV31616.1"/>
    <property type="molecule type" value="Genomic_DNA"/>
</dbReference>
<dbReference type="PANTHER" id="PTHR33376">
    <property type="match status" value="1"/>
</dbReference>
<feature type="binding site" evidence="2">
    <location>
        <position position="189"/>
    </location>
    <ligand>
        <name>substrate</name>
    </ligand>
</feature>
<comment type="caution">
    <text evidence="4">The sequence shown here is derived from an EMBL/GenBank/DDBJ whole genome shotgun (WGS) entry which is preliminary data.</text>
</comment>
<dbReference type="InterPro" id="IPR019546">
    <property type="entry name" value="TAT_signal_bac_arc"/>
</dbReference>
<feature type="binding site" evidence="3">
    <location>
        <position position="252"/>
    </location>
    <ligand>
        <name>substrate</name>
    </ligand>
</feature>
<evidence type="ECO:0000256" key="1">
    <source>
        <dbReference type="ARBA" id="ARBA00022729"/>
    </source>
</evidence>
<dbReference type="NCBIfam" id="NF037995">
    <property type="entry name" value="TRAP_S1"/>
    <property type="match status" value="1"/>
</dbReference>
<dbReference type="PIRSF" id="PIRSF039026">
    <property type="entry name" value="SiaP"/>
    <property type="match status" value="1"/>
</dbReference>
<keyword evidence="3" id="KW-0479">Metal-binding</keyword>
<name>K9HTM9_9PROT</name>
<dbReference type="InterPro" id="IPR018389">
    <property type="entry name" value="DctP_fam"/>
</dbReference>
<evidence type="ECO:0000313" key="5">
    <source>
        <dbReference type="Proteomes" id="UP000009881"/>
    </source>
</evidence>
<dbReference type="PROSITE" id="PS51318">
    <property type="entry name" value="TAT"/>
    <property type="match status" value="1"/>
</dbReference>
<dbReference type="Gene3D" id="3.40.190.170">
    <property type="entry name" value="Bacterial extracellular solute-binding protein, family 7"/>
    <property type="match status" value="1"/>
</dbReference>
<accession>K9HTM9</accession>
<keyword evidence="5" id="KW-1185">Reference proteome</keyword>
<keyword evidence="4" id="KW-0675">Receptor</keyword>
<proteinExistence type="predicted"/>
<dbReference type="GO" id="GO:0031317">
    <property type="term" value="C:tripartite ATP-independent periplasmic transporter complex"/>
    <property type="evidence" value="ECO:0007669"/>
    <property type="project" value="InterPro"/>
</dbReference>
<dbReference type="Proteomes" id="UP000009881">
    <property type="component" value="Unassembled WGS sequence"/>
</dbReference>
<feature type="binding site" evidence="2">
    <location>
        <position position="168"/>
    </location>
    <ligand>
        <name>substrate</name>
    </ligand>
</feature>
<dbReference type="CDD" id="cd13604">
    <property type="entry name" value="PBP2_TRAP_ketoacid_lactate_like"/>
    <property type="match status" value="1"/>
</dbReference>
<dbReference type="PANTHER" id="PTHR33376:SF5">
    <property type="entry name" value="EXTRACYTOPLASMIC SOLUTE RECEPTOR PROTEIN"/>
    <property type="match status" value="1"/>
</dbReference>
<reference evidence="4 5" key="1">
    <citation type="journal article" date="2013" name="Genome Announc.">
        <title>Draft Genome Sequence of an Alphaproteobacterium, Caenispirillum salinarum AK4(T), Isolated from a Solar Saltern.</title>
        <authorList>
            <person name="Khatri I."/>
            <person name="Singh A."/>
            <person name="Korpole S."/>
            <person name="Pinnaka A.K."/>
            <person name="Subramanian S."/>
        </authorList>
    </citation>
    <scope>NUCLEOTIDE SEQUENCE [LARGE SCALE GENOMIC DNA]</scope>
    <source>
        <strain evidence="4 5">AK4</strain>
    </source>
</reference>
<dbReference type="eggNOG" id="COG4663">
    <property type="taxonomic scope" value="Bacteria"/>
</dbReference>
<dbReference type="AlphaFoldDB" id="K9HTM9"/>
<sequence length="377" mass="41048">MVPSIRREEMSMKRRDFIKGAVPAAAGLAAASSLSAPAYAQGKRQLKLVTTWPKNFPGLGTGAQRYADRITAMTDGTLEVKLFAAGELVPPFESFDAVSTGTADMYHGAEYYWQGKSPAFNFFAAVPFGLTATEMNAWIYHGGGQQLWDELSAKFNIKAMPCGNTGVQMGGWFNKEITSLDDFKGLTMRMPGLGGEVLRKIGATAVALPGGEIFPALQSGAIDATEWVGPWNDLAFGFYRIAKFYYYPGFHEPGATLSTGINLDTWNELTEGQKAVVEAAAKAENTYMLAEFNAQNGNALNTLVNEHNVQLKKFPEDVLKAIGKASGEVIADLAAQNEDVAKVYDSFIKFRQNAMEWASVSDQAYWEARALDYPYGG</sequence>
<dbReference type="GO" id="GO:0055085">
    <property type="term" value="P:transmembrane transport"/>
    <property type="evidence" value="ECO:0007669"/>
    <property type="project" value="InterPro"/>
</dbReference>
<dbReference type="STRING" id="1238182.C882_3989"/>